<dbReference type="SMART" id="SM00327">
    <property type="entry name" value="VWA"/>
    <property type="match status" value="1"/>
</dbReference>
<keyword evidence="6" id="KW-1185">Reference proteome</keyword>
<feature type="coiled-coil region" evidence="1">
    <location>
        <begin position="425"/>
        <end position="471"/>
    </location>
</feature>
<feature type="domain" description="VWFA" evidence="4">
    <location>
        <begin position="169"/>
        <end position="360"/>
    </location>
</feature>
<evidence type="ECO:0000259" key="4">
    <source>
        <dbReference type="PROSITE" id="PS50234"/>
    </source>
</evidence>
<proteinExistence type="predicted"/>
<feature type="signal peptide" evidence="3">
    <location>
        <begin position="1"/>
        <end position="24"/>
    </location>
</feature>
<dbReference type="Gene3D" id="3.40.50.410">
    <property type="entry name" value="von Willebrand factor, type A domain"/>
    <property type="match status" value="1"/>
</dbReference>
<protein>
    <submittedName>
        <fullName evidence="5">Ca-activated chloride channel family protein</fullName>
    </submittedName>
</protein>
<dbReference type="PROSITE" id="PS50234">
    <property type="entry name" value="VWFA"/>
    <property type="match status" value="1"/>
</dbReference>
<feature type="chain" id="PRO_5046082481" evidence="3">
    <location>
        <begin position="25"/>
        <end position="474"/>
    </location>
</feature>
<sequence length="474" mass="50170">MMKPILTFLLAGTLLAGCSGGAGKAGGGEKTDRPPETAADPAEAPAEENAAADAPLSAVTEAGSPEELAALPAGTLTADIPVEEEASLWSRREVPEDLRGAFLDEMKSVSAGEEDADAWFSAVTAALATPAYAEQVPWLVGFRPDFDEPLLPEPEERPAGEERGQAPDRAVILLDASSSMLLEADGELKMDTAKSAVRSFGRTIGQNSDVSLYAYGHAGTQNRADKELSCGTIDEVYPAGSYDEERFNEAVAGVKAAGWTPLAGAIRQANEDLAGSDGDITVYIVSDGAETCGGDPVAEAAAFAAGHPGRHVDIIGFQVDADAESQLQSVAEAGNGRYLGADTLEEMTGGIADMWLPSDLDLSLLVYQSPTGWATATALHEISETSGHAKRSVFTEHLRFLGAADLLLEEGLIGASTRDELVALMDSRKETHARLLDELSEEKRETVTSEAERIDKKIDDYRTRMEKLKEEQGS</sequence>
<keyword evidence="3" id="KW-0732">Signal</keyword>
<dbReference type="InterPro" id="IPR002035">
    <property type="entry name" value="VWF_A"/>
</dbReference>
<dbReference type="EMBL" id="JBEPLW010000002">
    <property type="protein sequence ID" value="MET3574840.1"/>
    <property type="molecule type" value="Genomic_DNA"/>
</dbReference>
<evidence type="ECO:0000313" key="6">
    <source>
        <dbReference type="Proteomes" id="UP001549099"/>
    </source>
</evidence>
<accession>A0ABV2G989</accession>
<keyword evidence="1" id="KW-0175">Coiled coil</keyword>
<dbReference type="RefSeq" id="WP_354195401.1">
    <property type="nucleotide sequence ID" value="NZ_JBEPLW010000002.1"/>
</dbReference>
<feature type="compositionally biased region" description="Basic and acidic residues" evidence="2">
    <location>
        <begin position="154"/>
        <end position="166"/>
    </location>
</feature>
<feature type="compositionally biased region" description="Low complexity" evidence="2">
    <location>
        <begin position="36"/>
        <end position="55"/>
    </location>
</feature>
<evidence type="ECO:0000256" key="2">
    <source>
        <dbReference type="SAM" id="MobiDB-lite"/>
    </source>
</evidence>
<feature type="region of interest" description="Disordered" evidence="2">
    <location>
        <begin position="147"/>
        <end position="167"/>
    </location>
</feature>
<evidence type="ECO:0000256" key="3">
    <source>
        <dbReference type="SAM" id="SignalP"/>
    </source>
</evidence>
<comment type="caution">
    <text evidence="5">The sequence shown here is derived from an EMBL/GenBank/DDBJ whole genome shotgun (WGS) entry which is preliminary data.</text>
</comment>
<evidence type="ECO:0000313" key="5">
    <source>
        <dbReference type="EMBL" id="MET3574840.1"/>
    </source>
</evidence>
<evidence type="ECO:0000256" key="1">
    <source>
        <dbReference type="SAM" id="Coils"/>
    </source>
</evidence>
<dbReference type="PROSITE" id="PS51257">
    <property type="entry name" value="PROKAR_LIPOPROTEIN"/>
    <property type="match status" value="1"/>
</dbReference>
<name>A0ABV2G989_9BACL</name>
<reference evidence="5 6" key="1">
    <citation type="submission" date="2024-06" db="EMBL/GenBank/DDBJ databases">
        <title>Genomic Encyclopedia of Type Strains, Phase IV (KMG-IV): sequencing the most valuable type-strain genomes for metagenomic binning, comparative biology and taxonomic classification.</title>
        <authorList>
            <person name="Goeker M."/>
        </authorList>
    </citation>
    <scope>NUCLEOTIDE SEQUENCE [LARGE SCALE GENOMIC DNA]</scope>
    <source>
        <strain evidence="5 6">DSM 26128</strain>
    </source>
</reference>
<dbReference type="SUPFAM" id="SSF53300">
    <property type="entry name" value="vWA-like"/>
    <property type="match status" value="1"/>
</dbReference>
<organism evidence="5 6">
    <name type="scientific">Bhargavaea ullalensis</name>
    <dbReference type="NCBI Taxonomy" id="1265685"/>
    <lineage>
        <taxon>Bacteria</taxon>
        <taxon>Bacillati</taxon>
        <taxon>Bacillota</taxon>
        <taxon>Bacilli</taxon>
        <taxon>Bacillales</taxon>
        <taxon>Caryophanaceae</taxon>
        <taxon>Bhargavaea</taxon>
    </lineage>
</organism>
<feature type="region of interest" description="Disordered" evidence="2">
    <location>
        <begin position="20"/>
        <end position="65"/>
    </location>
</feature>
<dbReference type="InterPro" id="IPR036465">
    <property type="entry name" value="vWFA_dom_sf"/>
</dbReference>
<dbReference type="Proteomes" id="UP001549099">
    <property type="component" value="Unassembled WGS sequence"/>
</dbReference>
<gene>
    <name evidence="5" type="ORF">ABID49_000722</name>
</gene>